<dbReference type="InterPro" id="IPR020846">
    <property type="entry name" value="MFS_dom"/>
</dbReference>
<feature type="transmembrane region" description="Helical" evidence="6">
    <location>
        <begin position="67"/>
        <end position="94"/>
    </location>
</feature>
<dbReference type="PANTHER" id="PTHR23502">
    <property type="entry name" value="MAJOR FACILITATOR SUPERFAMILY"/>
    <property type="match status" value="1"/>
</dbReference>
<organism evidence="8 9">
    <name type="scientific">Neonectria ditissima</name>
    <dbReference type="NCBI Taxonomy" id="78410"/>
    <lineage>
        <taxon>Eukaryota</taxon>
        <taxon>Fungi</taxon>
        <taxon>Dikarya</taxon>
        <taxon>Ascomycota</taxon>
        <taxon>Pezizomycotina</taxon>
        <taxon>Sordariomycetes</taxon>
        <taxon>Hypocreomycetidae</taxon>
        <taxon>Hypocreales</taxon>
        <taxon>Nectriaceae</taxon>
        <taxon>Neonectria</taxon>
    </lineage>
</organism>
<evidence type="ECO:0000256" key="3">
    <source>
        <dbReference type="ARBA" id="ARBA00022989"/>
    </source>
</evidence>
<feature type="transmembrane region" description="Helical" evidence="6">
    <location>
        <begin position="470"/>
        <end position="487"/>
    </location>
</feature>
<evidence type="ECO:0000256" key="5">
    <source>
        <dbReference type="ARBA" id="ARBA00023180"/>
    </source>
</evidence>
<dbReference type="Gene3D" id="1.20.1250.20">
    <property type="entry name" value="MFS general substrate transporter like domains"/>
    <property type="match status" value="1"/>
</dbReference>
<dbReference type="EMBL" id="LKCW01000090">
    <property type="protein sequence ID" value="KPM40139.1"/>
    <property type="molecule type" value="Genomic_DNA"/>
</dbReference>
<dbReference type="PROSITE" id="PS50850">
    <property type="entry name" value="MFS"/>
    <property type="match status" value="1"/>
</dbReference>
<dbReference type="STRING" id="78410.A0A0P7BGI7"/>
<evidence type="ECO:0000313" key="8">
    <source>
        <dbReference type="EMBL" id="KPM40139.1"/>
    </source>
</evidence>
<keyword evidence="9" id="KW-1185">Reference proteome</keyword>
<proteinExistence type="predicted"/>
<accession>A0A0P7BGI7</accession>
<dbReference type="OrthoDB" id="2585655at2759"/>
<keyword evidence="4 6" id="KW-0472">Membrane</keyword>
<feature type="transmembrane region" description="Helical" evidence="6">
    <location>
        <begin position="200"/>
        <end position="218"/>
    </location>
</feature>
<feature type="transmembrane region" description="Helical" evidence="6">
    <location>
        <begin position="136"/>
        <end position="153"/>
    </location>
</feature>
<feature type="transmembrane region" description="Helical" evidence="6">
    <location>
        <begin position="438"/>
        <end position="458"/>
    </location>
</feature>
<dbReference type="InterPro" id="IPR036259">
    <property type="entry name" value="MFS_trans_sf"/>
</dbReference>
<feature type="transmembrane region" description="Helical" evidence="6">
    <location>
        <begin position="321"/>
        <end position="346"/>
    </location>
</feature>
<feature type="transmembrane region" description="Helical" evidence="6">
    <location>
        <begin position="224"/>
        <end position="244"/>
    </location>
</feature>
<dbReference type="InterPro" id="IPR011701">
    <property type="entry name" value="MFS"/>
</dbReference>
<keyword evidence="2 6" id="KW-0812">Transmembrane</keyword>
<name>A0A0P7BGI7_9HYPO</name>
<comment type="subcellular location">
    <subcellularLocation>
        <location evidence="1">Membrane</location>
        <topology evidence="1">Multi-pass membrane protein</topology>
    </subcellularLocation>
</comment>
<feature type="transmembrane region" description="Helical" evidence="6">
    <location>
        <begin position="106"/>
        <end position="124"/>
    </location>
</feature>
<feature type="transmembrane region" description="Helical" evidence="6">
    <location>
        <begin position="407"/>
        <end position="426"/>
    </location>
</feature>
<keyword evidence="3 6" id="KW-1133">Transmembrane helix</keyword>
<dbReference type="Pfam" id="PF07690">
    <property type="entry name" value="MFS_1"/>
    <property type="match status" value="1"/>
</dbReference>
<dbReference type="AlphaFoldDB" id="A0A0P7BGI7"/>
<dbReference type="PANTHER" id="PTHR23502:SF29">
    <property type="entry name" value="TRANSPORTER, PUTATIVE (AFU_ORTHOLOGUE AFUA_6G06680)-RELATED"/>
    <property type="match status" value="1"/>
</dbReference>
<evidence type="ECO:0000259" key="7">
    <source>
        <dbReference type="PROSITE" id="PS50850"/>
    </source>
</evidence>
<comment type="caution">
    <text evidence="8">The sequence shown here is derived from an EMBL/GenBank/DDBJ whole genome shotgun (WGS) entry which is preliminary data.</text>
</comment>
<protein>
    <recommendedName>
        <fullName evidence="7">Major facilitator superfamily (MFS) profile domain-containing protein</fullName>
    </recommendedName>
</protein>
<feature type="transmembrane region" description="Helical" evidence="6">
    <location>
        <begin position="499"/>
        <end position="521"/>
    </location>
</feature>
<feature type="transmembrane region" description="Helical" evidence="6">
    <location>
        <begin position="165"/>
        <end position="188"/>
    </location>
</feature>
<gene>
    <name evidence="8" type="ORF">AK830_g6441</name>
</gene>
<dbReference type="GO" id="GO:0005886">
    <property type="term" value="C:plasma membrane"/>
    <property type="evidence" value="ECO:0007669"/>
    <property type="project" value="TreeGrafter"/>
</dbReference>
<reference evidence="8 9" key="1">
    <citation type="submission" date="2015-09" db="EMBL/GenBank/DDBJ databases">
        <title>Draft genome of a European isolate of the apple canker pathogen Neonectria ditissima.</title>
        <authorList>
            <person name="Gomez-Cortecero A."/>
            <person name="Harrison R.J."/>
            <person name="Armitage A.D."/>
        </authorList>
    </citation>
    <scope>NUCLEOTIDE SEQUENCE [LARGE SCALE GENOMIC DNA]</scope>
    <source>
        <strain evidence="8 9">R09/05</strain>
    </source>
</reference>
<keyword evidence="5" id="KW-0325">Glycoprotein</keyword>
<evidence type="ECO:0000256" key="4">
    <source>
        <dbReference type="ARBA" id="ARBA00023136"/>
    </source>
</evidence>
<dbReference type="SUPFAM" id="SSF103473">
    <property type="entry name" value="MFS general substrate transporter"/>
    <property type="match status" value="1"/>
</dbReference>
<dbReference type="Proteomes" id="UP000050424">
    <property type="component" value="Unassembled WGS sequence"/>
</dbReference>
<evidence type="ECO:0000313" key="9">
    <source>
        <dbReference type="Proteomes" id="UP000050424"/>
    </source>
</evidence>
<evidence type="ECO:0000256" key="1">
    <source>
        <dbReference type="ARBA" id="ARBA00004141"/>
    </source>
</evidence>
<feature type="domain" description="Major facilitator superfamily (MFS) profile" evidence="7">
    <location>
        <begin position="69"/>
        <end position="546"/>
    </location>
</feature>
<sequence>MLGVLEPRSSSLQNVPGTVVLAEKDSDTVHDSHAIKHRTGKHSDIILTPQPSDDPNDPLNWPYYKKLLVISILVYGSCLCAGCTGPLLNASLFILAQDFNRPIGDITVLSGYQLLVAGASGPFVSAFSRKYGKRPVFFFSSVACLIGTIIGSVSKSYDTLLAARVVQGFSLAAYESLVFAVVGDVFFVHERGLWTSVMSFTLTCVSNLSSVVAGKITFSLGWHYLFHILNACVGFQIILLFLFVPETNFSRDAVFHQTHGNVNERTDEKRNDEIETSRVENVEADSRVRVPKKTFVQQMALFGGPYSDENFLQLVIAPLAVCLNLGALWTVVITGTVTSFFVAVAYVTAQLFSPPPYLLSAAEVGYMSVGPFVGGALGCVAVGIMIDPLTIWMTKKNKGVYEPEFRLVLCVVGVLCGVGLFGFGAISENQGNIYAIDFMWGLCLFGIAFIIGPCSTYAIDAFRGMSSEIFIANVMFKNFLFYGYSYFVNNWTASAGPIAPFFTFGGVSFGLVLSTGIVYVFGKRYRSFWHTHNLMEKLHIRTHSEM</sequence>
<dbReference type="GO" id="GO:0022857">
    <property type="term" value="F:transmembrane transporter activity"/>
    <property type="evidence" value="ECO:0007669"/>
    <property type="project" value="InterPro"/>
</dbReference>
<evidence type="ECO:0000256" key="6">
    <source>
        <dbReference type="SAM" id="Phobius"/>
    </source>
</evidence>
<feature type="transmembrane region" description="Helical" evidence="6">
    <location>
        <begin position="366"/>
        <end position="386"/>
    </location>
</feature>
<evidence type="ECO:0000256" key="2">
    <source>
        <dbReference type="ARBA" id="ARBA00022692"/>
    </source>
</evidence>